<dbReference type="FunFam" id="1.10.287.10:FF:000002">
    <property type="entry name" value="30S ribosomal protein S15"/>
    <property type="match status" value="1"/>
</dbReference>
<sequence length="91" mass="10630">MDYLSPEYKKEIFAAHSKDGEKDTGSPEAQIALFTKRISHLTEHLKENKKDHSTRRGLMKLVGKRRSMLDYVAKKDINRYRAIIKELGIRK</sequence>
<dbReference type="SUPFAM" id="SSF47060">
    <property type="entry name" value="S15/NS1 RNA-binding domain"/>
    <property type="match status" value="1"/>
</dbReference>
<accession>A0A1S1Z1M7</accession>
<proteinExistence type="inferred from homology"/>
<dbReference type="Proteomes" id="UP000179797">
    <property type="component" value="Unassembled WGS sequence"/>
</dbReference>
<evidence type="ECO:0000256" key="5">
    <source>
        <dbReference type="RuleBase" id="RU003919"/>
    </source>
</evidence>
<dbReference type="Gene3D" id="6.10.250.3130">
    <property type="match status" value="1"/>
</dbReference>
<dbReference type="GO" id="GO:0019843">
    <property type="term" value="F:rRNA binding"/>
    <property type="evidence" value="ECO:0007669"/>
    <property type="project" value="UniProtKB-UniRule"/>
</dbReference>
<dbReference type="Gene3D" id="1.10.287.10">
    <property type="entry name" value="S15/NS1, RNA-binding"/>
    <property type="match status" value="1"/>
</dbReference>
<dbReference type="InterPro" id="IPR000589">
    <property type="entry name" value="Ribosomal_uS15"/>
</dbReference>
<comment type="caution">
    <text evidence="7">The sequence shown here is derived from an EMBL/GenBank/DDBJ whole genome shotgun (WGS) entry which is preliminary data.</text>
</comment>
<dbReference type="NCBIfam" id="TIGR00952">
    <property type="entry name" value="S15_bact"/>
    <property type="match status" value="1"/>
</dbReference>
<dbReference type="CDD" id="cd00353">
    <property type="entry name" value="Ribosomal_S15p_S13e"/>
    <property type="match status" value="1"/>
</dbReference>
<evidence type="ECO:0000256" key="2">
    <source>
        <dbReference type="ARBA" id="ARBA00023274"/>
    </source>
</evidence>
<dbReference type="OrthoDB" id="9799262at2"/>
<dbReference type="EMBL" id="JRYR02000001">
    <property type="protein sequence ID" value="OHX67174.1"/>
    <property type="molecule type" value="Genomic_DNA"/>
</dbReference>
<dbReference type="PANTHER" id="PTHR23321">
    <property type="entry name" value="RIBOSOMAL PROTEIN S15, BACTERIAL AND ORGANELLAR"/>
    <property type="match status" value="1"/>
</dbReference>
<evidence type="ECO:0000256" key="1">
    <source>
        <dbReference type="ARBA" id="ARBA00022980"/>
    </source>
</evidence>
<keyword evidence="4 6" id="KW-0699">rRNA-binding</keyword>
<dbReference type="GO" id="GO:0006412">
    <property type="term" value="P:translation"/>
    <property type="evidence" value="ECO:0007669"/>
    <property type="project" value="UniProtKB-UniRule"/>
</dbReference>
<dbReference type="GO" id="GO:0003735">
    <property type="term" value="F:structural constituent of ribosome"/>
    <property type="evidence" value="ECO:0007669"/>
    <property type="project" value="InterPro"/>
</dbReference>
<dbReference type="HAMAP" id="MF_01343_B">
    <property type="entry name" value="Ribosomal_uS15_B"/>
    <property type="match status" value="1"/>
</dbReference>
<dbReference type="AlphaFoldDB" id="A0A1S1Z1M7"/>
<keyword evidence="4 6" id="KW-0694">RNA-binding</keyword>
<dbReference type="Pfam" id="PF00312">
    <property type="entry name" value="Ribosomal_S15"/>
    <property type="match status" value="1"/>
</dbReference>
<evidence type="ECO:0000313" key="7">
    <source>
        <dbReference type="EMBL" id="OHX67174.1"/>
    </source>
</evidence>
<evidence type="ECO:0000256" key="6">
    <source>
        <dbReference type="RuleBase" id="RU004524"/>
    </source>
</evidence>
<name>A0A1S1Z1M7_FLAPC</name>
<keyword evidence="2 4" id="KW-0687">Ribonucleoprotein</keyword>
<protein>
    <recommendedName>
        <fullName evidence="4">Small ribosomal subunit protein uS15</fullName>
    </recommendedName>
</protein>
<comment type="subunit">
    <text evidence="3 4">Part of the 30S ribosomal subunit. Forms a bridge to the 50S subunit in the 70S ribosome, contacting the 23S rRNA.</text>
</comment>
<dbReference type="SMART" id="SM01387">
    <property type="entry name" value="Ribosomal_S15"/>
    <property type="match status" value="1"/>
</dbReference>
<keyword evidence="8" id="KW-1185">Reference proteome</keyword>
<dbReference type="InterPro" id="IPR009068">
    <property type="entry name" value="uS15_NS1_RNA-bd_sf"/>
</dbReference>
<gene>
    <name evidence="4" type="primary">rpsO</name>
    <name evidence="7" type="ORF">NH26_12910</name>
</gene>
<keyword evidence="1 4" id="KW-0689">Ribosomal protein</keyword>
<dbReference type="RefSeq" id="WP_044225762.1">
    <property type="nucleotide sequence ID" value="NZ_JRYR02000001.1"/>
</dbReference>
<comment type="function">
    <text evidence="4">Forms an intersubunit bridge (bridge B4) with the 23S rRNA of the 50S subunit in the ribosome.</text>
</comment>
<evidence type="ECO:0000256" key="4">
    <source>
        <dbReference type="HAMAP-Rule" id="MF_01343"/>
    </source>
</evidence>
<dbReference type="GO" id="GO:0022627">
    <property type="term" value="C:cytosolic small ribosomal subunit"/>
    <property type="evidence" value="ECO:0007669"/>
    <property type="project" value="TreeGrafter"/>
</dbReference>
<dbReference type="STRING" id="915059.NH26_12910"/>
<comment type="similarity">
    <text evidence="4 5">Belongs to the universal ribosomal protein uS15 family.</text>
</comment>
<organism evidence="7 8">
    <name type="scientific">Flammeovirga pacifica</name>
    <dbReference type="NCBI Taxonomy" id="915059"/>
    <lineage>
        <taxon>Bacteria</taxon>
        <taxon>Pseudomonadati</taxon>
        <taxon>Bacteroidota</taxon>
        <taxon>Cytophagia</taxon>
        <taxon>Cytophagales</taxon>
        <taxon>Flammeovirgaceae</taxon>
        <taxon>Flammeovirga</taxon>
    </lineage>
</organism>
<dbReference type="InterPro" id="IPR005290">
    <property type="entry name" value="Ribosomal_uS15_bac-type"/>
</dbReference>
<evidence type="ECO:0000313" key="8">
    <source>
        <dbReference type="Proteomes" id="UP000179797"/>
    </source>
</evidence>
<evidence type="ECO:0000256" key="3">
    <source>
        <dbReference type="ARBA" id="ARBA00064542"/>
    </source>
</evidence>
<reference evidence="7 8" key="1">
    <citation type="journal article" date="2012" name="Int. J. Syst. Evol. Microbiol.">
        <title>Flammeovirga pacifica sp. nov., isolated from deep-sea sediment.</title>
        <authorList>
            <person name="Xu H."/>
            <person name="Fu Y."/>
            <person name="Yang N."/>
            <person name="Ding Z."/>
            <person name="Lai Q."/>
            <person name="Zeng R."/>
        </authorList>
    </citation>
    <scope>NUCLEOTIDE SEQUENCE [LARGE SCALE GENOMIC DNA]</scope>
    <source>
        <strain evidence="8">DSM 24597 / LMG 26175 / WPAGA1</strain>
    </source>
</reference>
<dbReference type="PANTHER" id="PTHR23321:SF26">
    <property type="entry name" value="SMALL RIBOSOMAL SUBUNIT PROTEIN US15M"/>
    <property type="match status" value="1"/>
</dbReference>
<dbReference type="PROSITE" id="PS00362">
    <property type="entry name" value="RIBOSOMAL_S15"/>
    <property type="match status" value="1"/>
</dbReference>
<comment type="function">
    <text evidence="4 6">One of the primary rRNA binding proteins, it binds directly to 16S rRNA where it helps nucleate assembly of the platform of the 30S subunit by binding and bridging several RNA helices of the 16S rRNA.</text>
</comment>